<evidence type="ECO:0000256" key="1">
    <source>
        <dbReference type="ARBA" id="ARBA00022962"/>
    </source>
</evidence>
<dbReference type="PANTHER" id="PTHR43187:SF1">
    <property type="entry name" value="GLUTAMINE AMIDOTRANSFERASE DUG3-RELATED"/>
    <property type="match status" value="1"/>
</dbReference>
<protein>
    <submittedName>
        <fullName evidence="3">Class II glutamine amidotransferase</fullName>
    </submittedName>
</protein>
<feature type="domain" description="Glutamine amidotransferase type-2" evidence="2">
    <location>
        <begin position="2"/>
        <end position="300"/>
    </location>
</feature>
<dbReference type="AlphaFoldDB" id="A0ABD5QPS2"/>
<evidence type="ECO:0000259" key="2">
    <source>
        <dbReference type="PROSITE" id="PS51278"/>
    </source>
</evidence>
<proteinExistence type="predicted"/>
<dbReference type="InterPro" id="IPR029055">
    <property type="entry name" value="Ntn_hydrolases_N"/>
</dbReference>
<reference evidence="3 4" key="1">
    <citation type="journal article" date="2019" name="Int. J. Syst. Evol. Microbiol.">
        <title>The Global Catalogue of Microorganisms (GCM) 10K type strain sequencing project: providing services to taxonomists for standard genome sequencing and annotation.</title>
        <authorList>
            <consortium name="The Broad Institute Genomics Platform"/>
            <consortium name="The Broad Institute Genome Sequencing Center for Infectious Disease"/>
            <person name="Wu L."/>
            <person name="Ma J."/>
        </authorList>
    </citation>
    <scope>NUCLEOTIDE SEQUENCE [LARGE SCALE GENOMIC DNA]</scope>
    <source>
        <strain evidence="3 4">CGMCC 1.16026</strain>
    </source>
</reference>
<dbReference type="RefSeq" id="WP_122104455.1">
    <property type="nucleotide sequence ID" value="NZ_JBHSKV010000007.1"/>
</dbReference>
<dbReference type="Pfam" id="PF13230">
    <property type="entry name" value="GATase_4"/>
    <property type="match status" value="1"/>
</dbReference>
<organism evidence="3 4">
    <name type="scientific">Halorubrum glutamatedens</name>
    <dbReference type="NCBI Taxonomy" id="2707018"/>
    <lineage>
        <taxon>Archaea</taxon>
        <taxon>Methanobacteriati</taxon>
        <taxon>Methanobacteriota</taxon>
        <taxon>Stenosarchaea group</taxon>
        <taxon>Halobacteria</taxon>
        <taxon>Halobacteriales</taxon>
        <taxon>Haloferacaceae</taxon>
        <taxon>Halorubrum</taxon>
    </lineage>
</organism>
<dbReference type="SUPFAM" id="SSF56235">
    <property type="entry name" value="N-terminal nucleophile aminohydrolases (Ntn hydrolases)"/>
    <property type="match status" value="1"/>
</dbReference>
<dbReference type="CDD" id="cd01908">
    <property type="entry name" value="YafJ"/>
    <property type="match status" value="1"/>
</dbReference>
<accession>A0ABD5QPS2</accession>
<keyword evidence="1 3" id="KW-0315">Glutamine amidotransferase</keyword>
<keyword evidence="4" id="KW-1185">Reference proteome</keyword>
<dbReference type="Gene3D" id="3.60.20.10">
    <property type="entry name" value="Glutamine Phosphoribosylpyrophosphate, subunit 1, domain 1"/>
    <property type="match status" value="1"/>
</dbReference>
<sequence>MCRFVAYHGPPMELDELLYRPDHSIIDQSMHAEERREPLNGDGWGVGWYDRERSPEPALHKRVRPAWNDDNMRHVSPLIETSLYFAHVRAASPGLSVQQLNCHPFTGGTGLHERDADLDPVERGRRRLLFMHNGTLGAHREVIRRVRESLDDEFYFGIHGSTDSEHAFAVIQDELGRDVVDPSLDDLAAAVHAALERLETFRAEVDEEAGTQANFCLTDGESIVATRYATPGTAAQSLYVGEAGSFESGGEFCSTPDPEGTAATIVASEALFENDRVWRAVPRNHRVTVEPDGTVSIDPIELDLAG</sequence>
<name>A0ABD5QPS2_9EURY</name>
<comment type="caution">
    <text evidence="3">The sequence shown here is derived from an EMBL/GenBank/DDBJ whole genome shotgun (WGS) entry which is preliminary data.</text>
</comment>
<dbReference type="PANTHER" id="PTHR43187">
    <property type="entry name" value="GLUTAMINE AMIDOTRANSFERASE DUG3-RELATED"/>
    <property type="match status" value="1"/>
</dbReference>
<evidence type="ECO:0000313" key="3">
    <source>
        <dbReference type="EMBL" id="MFC5134184.1"/>
    </source>
</evidence>
<dbReference type="InterPro" id="IPR052373">
    <property type="entry name" value="Gamma-glu_amide_hydrolase"/>
</dbReference>
<dbReference type="Proteomes" id="UP001596145">
    <property type="component" value="Unassembled WGS sequence"/>
</dbReference>
<dbReference type="EMBL" id="JBHSKV010000007">
    <property type="protein sequence ID" value="MFC5134184.1"/>
    <property type="molecule type" value="Genomic_DNA"/>
</dbReference>
<evidence type="ECO:0000313" key="4">
    <source>
        <dbReference type="Proteomes" id="UP001596145"/>
    </source>
</evidence>
<dbReference type="InterPro" id="IPR017932">
    <property type="entry name" value="GATase_2_dom"/>
</dbReference>
<dbReference type="PROSITE" id="PS51278">
    <property type="entry name" value="GATASE_TYPE_2"/>
    <property type="match status" value="1"/>
</dbReference>
<dbReference type="InterPro" id="IPR026869">
    <property type="entry name" value="EgtC-like"/>
</dbReference>
<gene>
    <name evidence="3" type="ORF">ACFPJA_05555</name>
</gene>